<evidence type="ECO:0000256" key="10">
    <source>
        <dbReference type="ARBA" id="ARBA00023211"/>
    </source>
</evidence>
<dbReference type="InterPro" id="IPR050536">
    <property type="entry name" value="DtxR_MntR_Metal-Reg"/>
</dbReference>
<reference evidence="12 13" key="1">
    <citation type="journal article" date="2016" name="Genome Announc.">
        <title>Complete Genome Sequences of Aerococcus christensenii CCUG 28831T, Aerococcus sanguinicola CCUG 43001T, Aerococcus urinae CCUG 36881T, Aerococcus urinaeequi CCUG 28094T, Aerococcus urinaehominis CCUG 42038 BT, and Aerococcus viridans CCUG 4311T.</title>
        <authorList>
            <person name="Carkaci D."/>
            <person name="Dargis R."/>
            <person name="Nielsen X.C."/>
            <person name="Skovgaard O."/>
            <person name="Fuursted K."/>
            <person name="Christensen J.J."/>
        </authorList>
    </citation>
    <scope>NUCLEOTIDE SEQUENCE [LARGE SCALE GENOMIC DNA]</scope>
    <source>
        <strain evidence="12 13">CCUG42038B</strain>
    </source>
</reference>
<dbReference type="InterPro" id="IPR001367">
    <property type="entry name" value="Fe_dep_repressor"/>
</dbReference>
<dbReference type="PANTHER" id="PTHR33238">
    <property type="entry name" value="IRON (METAL) DEPENDENT REPRESSOR, DTXR FAMILY"/>
    <property type="match status" value="1"/>
</dbReference>
<dbReference type="InterPro" id="IPR038157">
    <property type="entry name" value="FeoA_core_dom"/>
</dbReference>
<dbReference type="GO" id="GO:0003677">
    <property type="term" value="F:DNA binding"/>
    <property type="evidence" value="ECO:0007669"/>
    <property type="project" value="UniProtKB-KW"/>
</dbReference>
<dbReference type="InterPro" id="IPR036388">
    <property type="entry name" value="WH-like_DNA-bd_sf"/>
</dbReference>
<dbReference type="SUPFAM" id="SSF46785">
    <property type="entry name" value="Winged helix' DNA-binding domain"/>
    <property type="match status" value="1"/>
</dbReference>
<organism evidence="12 13">
    <name type="scientific">Aerococcus urinaehominis</name>
    <dbReference type="NCBI Taxonomy" id="128944"/>
    <lineage>
        <taxon>Bacteria</taxon>
        <taxon>Bacillati</taxon>
        <taxon>Bacillota</taxon>
        <taxon>Bacilli</taxon>
        <taxon>Lactobacillales</taxon>
        <taxon>Aerococcaceae</taxon>
        <taxon>Aerococcus</taxon>
    </lineage>
</organism>
<dbReference type="AlphaFoldDB" id="A0A120IAS0"/>
<evidence type="ECO:0000313" key="13">
    <source>
        <dbReference type="Proteomes" id="UP000062260"/>
    </source>
</evidence>
<dbReference type="InterPro" id="IPR022687">
    <property type="entry name" value="HTH_DTXR"/>
</dbReference>
<evidence type="ECO:0000256" key="8">
    <source>
        <dbReference type="ARBA" id="ARBA00023159"/>
    </source>
</evidence>
<dbReference type="InterPro" id="IPR036390">
    <property type="entry name" value="WH_DNA-bd_sf"/>
</dbReference>
<evidence type="ECO:0000256" key="9">
    <source>
        <dbReference type="ARBA" id="ARBA00023163"/>
    </source>
</evidence>
<evidence type="ECO:0000256" key="2">
    <source>
        <dbReference type="ARBA" id="ARBA00007871"/>
    </source>
</evidence>
<keyword evidence="8" id="KW-0010">Activator</keyword>
<sequence length="217" mass="24796">MSISRDDYMKTILELGGSDKKIANKAIRQVLDVSAASVTEMLNRLQAEELIAYTPYQGVMLTDQGRLFALQVLRLHRLWEVFLYEKLNYSLDEVHEEAEKLEHMASPQFIDRLEAYLDYPAYCPHGGAIPNKDGKSEPEAKLALAQVPAGSKLELRRVVDEKELLAYIERSQLKLNQTYLLAEIDPYSETYQLVDQAGQEYRIVSKVAKQIFVNIID</sequence>
<keyword evidence="6" id="KW-0805">Transcription regulation</keyword>
<dbReference type="Pfam" id="PF02742">
    <property type="entry name" value="Fe_dep_repr_C"/>
    <property type="match status" value="1"/>
</dbReference>
<dbReference type="GO" id="GO:0046914">
    <property type="term" value="F:transition metal ion binding"/>
    <property type="evidence" value="ECO:0007669"/>
    <property type="project" value="InterPro"/>
</dbReference>
<dbReference type="Proteomes" id="UP000062260">
    <property type="component" value="Chromosome"/>
</dbReference>
<dbReference type="PANTHER" id="PTHR33238:SF11">
    <property type="entry name" value="TRANSCRIPTIONAL REGULATOR MNTR"/>
    <property type="match status" value="1"/>
</dbReference>
<gene>
    <name evidence="12" type="ORF">AWM75_02500</name>
</gene>
<dbReference type="Gene3D" id="1.10.60.10">
    <property type="entry name" value="Iron dependent repressor, metal binding and dimerisation domain"/>
    <property type="match status" value="1"/>
</dbReference>
<dbReference type="SMART" id="SM00529">
    <property type="entry name" value="HTH_DTXR"/>
    <property type="match status" value="1"/>
</dbReference>
<dbReference type="InterPro" id="IPR036421">
    <property type="entry name" value="Fe_dep_repressor_sf"/>
</dbReference>
<keyword evidence="4" id="KW-0963">Cytoplasm</keyword>
<evidence type="ECO:0000313" key="12">
    <source>
        <dbReference type="EMBL" id="AMB98933.1"/>
    </source>
</evidence>
<evidence type="ECO:0000256" key="1">
    <source>
        <dbReference type="ARBA" id="ARBA00004496"/>
    </source>
</evidence>
<dbReference type="KEGG" id="auh:AWM75_02500"/>
<evidence type="ECO:0000256" key="3">
    <source>
        <dbReference type="ARBA" id="ARBA00011738"/>
    </source>
</evidence>
<evidence type="ECO:0000256" key="6">
    <source>
        <dbReference type="ARBA" id="ARBA00023015"/>
    </source>
</evidence>
<dbReference type="EMBL" id="CP014163">
    <property type="protein sequence ID" value="AMB98933.1"/>
    <property type="molecule type" value="Genomic_DNA"/>
</dbReference>
<keyword evidence="5" id="KW-0678">Repressor</keyword>
<comment type="subcellular location">
    <subcellularLocation>
        <location evidence="1">Cytoplasm</location>
    </subcellularLocation>
</comment>
<dbReference type="GO" id="GO:0046983">
    <property type="term" value="F:protein dimerization activity"/>
    <property type="evidence" value="ECO:0007669"/>
    <property type="project" value="InterPro"/>
</dbReference>
<evidence type="ECO:0000256" key="5">
    <source>
        <dbReference type="ARBA" id="ARBA00022491"/>
    </source>
</evidence>
<comment type="similarity">
    <text evidence="2">Belongs to the DtxR/MntR family.</text>
</comment>
<dbReference type="GO" id="GO:0005737">
    <property type="term" value="C:cytoplasm"/>
    <property type="evidence" value="ECO:0007669"/>
    <property type="project" value="UniProtKB-SubCell"/>
</dbReference>
<dbReference type="Gene3D" id="2.30.30.90">
    <property type="match status" value="1"/>
</dbReference>
<reference evidence="13" key="2">
    <citation type="submission" date="2016-01" db="EMBL/GenBank/DDBJ databases">
        <title>Six Aerococcus type strain genome sequencing and assembly using PacBio and Illumina Hiseq.</title>
        <authorList>
            <person name="Carkaci D."/>
            <person name="Dargis R."/>
            <person name="Nielsen X.C."/>
            <person name="Skovgaard O."/>
            <person name="Fuursted K."/>
            <person name="Christensen J.J."/>
        </authorList>
    </citation>
    <scope>NUCLEOTIDE SEQUENCE [LARGE SCALE GENOMIC DNA]</scope>
    <source>
        <strain evidence="13">CCUG42038B</strain>
    </source>
</reference>
<dbReference type="OrthoDB" id="9791355at2"/>
<protein>
    <recommendedName>
        <fullName evidence="11">Manganese transport regulator</fullName>
    </recommendedName>
</protein>
<dbReference type="PROSITE" id="PS50944">
    <property type="entry name" value="HTH_DTXR"/>
    <property type="match status" value="1"/>
</dbReference>
<evidence type="ECO:0000256" key="4">
    <source>
        <dbReference type="ARBA" id="ARBA00022490"/>
    </source>
</evidence>
<dbReference type="Pfam" id="PF01325">
    <property type="entry name" value="Fe_dep_repress"/>
    <property type="match status" value="1"/>
</dbReference>
<evidence type="ECO:0000256" key="7">
    <source>
        <dbReference type="ARBA" id="ARBA00023125"/>
    </source>
</evidence>
<dbReference type="Gene3D" id="1.10.10.10">
    <property type="entry name" value="Winged helix-like DNA-binding domain superfamily/Winged helix DNA-binding domain"/>
    <property type="match status" value="1"/>
</dbReference>
<dbReference type="SUPFAM" id="SSF47979">
    <property type="entry name" value="Iron-dependent repressor protein, dimerization domain"/>
    <property type="match status" value="1"/>
</dbReference>
<proteinExistence type="inferred from homology"/>
<dbReference type="InterPro" id="IPR022689">
    <property type="entry name" value="Iron_dep_repressor"/>
</dbReference>
<dbReference type="RefSeq" id="WP_067977834.1">
    <property type="nucleotide sequence ID" value="NZ_CP014163.1"/>
</dbReference>
<name>A0A120IAS0_9LACT</name>
<dbReference type="STRING" id="128944.AWM75_02500"/>
<keyword evidence="7" id="KW-0238">DNA-binding</keyword>
<evidence type="ECO:0000256" key="11">
    <source>
        <dbReference type="ARBA" id="ARBA00032593"/>
    </source>
</evidence>
<keyword evidence="10" id="KW-0464">Manganese</keyword>
<keyword evidence="13" id="KW-1185">Reference proteome</keyword>
<comment type="subunit">
    <text evidence="3">Homodimer.</text>
</comment>
<dbReference type="GO" id="GO:0003700">
    <property type="term" value="F:DNA-binding transcription factor activity"/>
    <property type="evidence" value="ECO:0007669"/>
    <property type="project" value="InterPro"/>
</dbReference>
<keyword evidence="9" id="KW-0804">Transcription</keyword>
<accession>A0A120IAS0</accession>